<evidence type="ECO:0000256" key="2">
    <source>
        <dbReference type="ARBA" id="ARBA00007242"/>
    </source>
</evidence>
<evidence type="ECO:0000256" key="6">
    <source>
        <dbReference type="ARBA" id="ARBA00022989"/>
    </source>
</evidence>
<dbReference type="InterPro" id="IPR001828">
    <property type="entry name" value="ANF_lig-bd_rcpt"/>
</dbReference>
<accession>A0A498N2E9</accession>
<keyword evidence="5" id="KW-0732">Signal</keyword>
<dbReference type="PRINTS" id="PR00248">
    <property type="entry name" value="GPCRMGR"/>
</dbReference>
<dbReference type="FunFam" id="2.10.50.30:FF:000002">
    <property type="entry name" value="Vomeronasal 2 receptor, h1"/>
    <property type="match status" value="5"/>
</dbReference>
<feature type="transmembrane region" description="Helical" evidence="12">
    <location>
        <begin position="376"/>
        <end position="400"/>
    </location>
</feature>
<feature type="transmembrane region" description="Helical" evidence="12">
    <location>
        <begin position="2652"/>
        <end position="2676"/>
    </location>
</feature>
<keyword evidence="6 12" id="KW-1133">Transmembrane helix</keyword>
<keyword evidence="11" id="KW-0807">Transducer</keyword>
<protein>
    <submittedName>
        <fullName evidence="14">Extracellular calcium-sensing receptor-like protein</fullName>
    </submittedName>
</protein>
<evidence type="ECO:0000256" key="4">
    <source>
        <dbReference type="ARBA" id="ARBA00022692"/>
    </source>
</evidence>
<evidence type="ECO:0000256" key="8">
    <source>
        <dbReference type="ARBA" id="ARBA00023136"/>
    </source>
</evidence>
<dbReference type="PANTHER" id="PTHR24061:SF528">
    <property type="entry name" value="C-FAMILY ODORANT RECEPTOR OLFCD2-RELATED"/>
    <property type="match status" value="1"/>
</dbReference>
<dbReference type="InterPro" id="IPR011500">
    <property type="entry name" value="GPCR_3_9-Cys_dom"/>
</dbReference>
<organism evidence="14 15">
    <name type="scientific">Labeo rohita</name>
    <name type="common">Indian major carp</name>
    <name type="synonym">Cyprinus rohita</name>
    <dbReference type="NCBI Taxonomy" id="84645"/>
    <lineage>
        <taxon>Eukaryota</taxon>
        <taxon>Metazoa</taxon>
        <taxon>Chordata</taxon>
        <taxon>Craniata</taxon>
        <taxon>Vertebrata</taxon>
        <taxon>Euteleostomi</taxon>
        <taxon>Actinopterygii</taxon>
        <taxon>Neopterygii</taxon>
        <taxon>Teleostei</taxon>
        <taxon>Ostariophysi</taxon>
        <taxon>Cypriniformes</taxon>
        <taxon>Cyprinidae</taxon>
        <taxon>Labeoninae</taxon>
        <taxon>Labeonini</taxon>
        <taxon>Labeo</taxon>
    </lineage>
</organism>
<dbReference type="PANTHER" id="PTHR24061">
    <property type="entry name" value="CALCIUM-SENSING RECEPTOR-RELATED"/>
    <property type="match status" value="1"/>
</dbReference>
<dbReference type="Pfam" id="PF01094">
    <property type="entry name" value="ANF_receptor"/>
    <property type="match status" value="8"/>
</dbReference>
<dbReference type="PRINTS" id="PR01535">
    <property type="entry name" value="VOMERONASL2R"/>
</dbReference>
<evidence type="ECO:0000313" key="14">
    <source>
        <dbReference type="EMBL" id="RXN28348.1"/>
    </source>
</evidence>
<evidence type="ECO:0000313" key="15">
    <source>
        <dbReference type="Proteomes" id="UP000290572"/>
    </source>
</evidence>
<evidence type="ECO:0000256" key="7">
    <source>
        <dbReference type="ARBA" id="ARBA00023040"/>
    </source>
</evidence>
<dbReference type="InterPro" id="IPR038550">
    <property type="entry name" value="GPCR_3_9-Cys_sf"/>
</dbReference>
<sequence>MVKHFGWTWIGAVRSDSDYGNNGMASFLKAAEEEGICVEYSEAYYRTQPRSKLKRVAEVIRRSMARVIVAFLASGDMRILLEELSQQPPPPMQWIGSEAWVTDPEMLRFNLCIGAVGFGIPRSVIPGFRTFLLDLPPQQALKFPLLTDLYENLFSCSLKPQTGSAAGMPACDGTEDLRALQNPYTDTSQLRITNMVYKATYAIAHALDAIVCNKKPCDTKVNVEPRQVFDKLKQVNFTKNNYPVSFDTNGDPVATYELVNWQLQGDGSIDFVTVGYYDASQPKGQEFSLSRSIIWNNGEETVPVSVCSESCPPGTRKAVQKGKPVCCYDCINCAEGEISNETDSVDCYPCHPEFWPNKEKDKCLPKPVEFLSWDEILGIILTVFSVVGALVALSMALVFYKNRTSPIVKANNSELSFLLLFSLALCFLCSLTFIGRPTEWSCMLRHTAFGITFVLCISCVLGKTIVVLMAFRATLPGSNVMKWFGPPQQRLSVFGFTLVQVFDQLKQVNFTKNTYSVSFDANGDPVATYEFVNWQLQGDGSIDFVTVGQYDASQPKGQEFSLSRAIIWYDGSKKVPVSVCSESCPPGTRKSAQKGRPLCCYDCTDCGEGEISNETGTCILQGDPKLPALFENGDFVIGGAFTIHYYLRTETLTYTRRPQPLVCSGSMDFRALRFARALQFAIQEINNSSDLLPGITLGYHIYDSCASVPMVSHYATCACLSDKRQHPTFFRTIPSDRHQAAALARMVKRFGWTWIGAVRSDSDYGNNGMTSFLKAAEEEGICVEYSEAYYRTQPRSKLKRVADVIRRSTARVIVAFMSAGDMRLLLQELSQQPPPPMQWIGSEAWVTDPQMLRFNLCIGAVGFAIPRSVIPGFRKFLFDLSPEQALTFPLLTEFWESSFSCSLKRQTDSSTSMPGCDGTEDLRALQNPYTDTSQLRITNMVYKATYAIAHALHGIVCNERHCENNIKVEPWQVFDQLKRVNFTKNNYSVSFDTNGDPVAKYELVNWQLQGDGSVDFVTVGQYDASKPKDQEFTLSRAIIWYHGSKKVPVSVCSESCLPGTRKAMKKGRPVCCYDCINCADGEISNETDSLDCHKCLPEYWPNNEKDKCLPKPVEFLSWDEILGIILAAFSIAGSLAALSITLVFYKNRASPILCDKDMAFIFHLYACNTVKLMTLKYPNEDTSSVIMEYMVSHYATCACLEDKRQHPTFFRTIPSDRHQAAALARMVKRFGWTWIGAVRSDSDYGNNGMASFLKAAEEEGICVEYSEAYYRTQPRSKLKRVADVIRESTARVVVAFMAEGDMRILLEELSQQPPPPMQWIGSETWVTDPQMLRFNLCIGAVGFAITRSVIPGFHNFLLNLSPEQVLKFPLLTKFWESLFSCSLKQQTGSSAMPACDGTEDLSALQNPYTDTSHLVYKAAYAVAHALHSIICNETRCDKNTTVQPQQVFDQLKQVNFTKNNYSVSFDANGDPVATYEFVNWQLQGDGSIDFVTVGQYDASQPKGQEFSLSRAIIWYDGSKKVPVSVCSESCPPGTRKSAQKGRPLCCYDCIDCGEGEISNETGTCFLQGDPQLPALFEDGDFVIGGAFTIHYYLMTEKPTYTRRPQPLVCSGSMDFRELRFARALQFAIQEINNSSDLLPGITLGYHIYDSCASVPMVSHYATCACLSDKRQHPTFFRTIPSDHHQAAALARMVKHFGWTWIGAVRSDSDYGNNGMTSFLKAAEEEGICVEYSEAYYRTQPRSKLKRVADVIRRSTSRVIVAFMAAGDMRLLLKELSQQPPPPMQWIGSEAWVTDPQMLRFNLCIGAVGFAIPRSVIPGFSKFLFDLSPEEVLKFPLLTEFWESSFSCSLKRQTDSSTSMPGCDGTEDLRALQNPYTDTSQLRITNMVYKATYAIAHALHGIVCNEKQCDNNIKVEPWQVFYQLKQVNFTKNNYSVSFDTSGDPVAKYELVNWQLKGDGSTDFVTVGQYDASQPKGQELSLSRAIIWYHGSEKVPVSVCSESCPPGTRKAMKKGRPVCCYDCINCADGEISNETERCRYDVTVLKSLFPIVGPSILSGYIPKDCICWTLCLFTPTHHRIPEASLHRTVCGVNLGTCILQGDSQPPDLFEDGDFIIGGAFTIHYYVKTENHTYTRRPQPLECSGSMDFRELRFARALQFTVQEINNSSDLLPGITLGYHIYDSCASVPMAIKVALQLANGLDLVFNDTDSCAKSAAVPALIGDSASTPAVTISRLLGPLGIPQVSHYATCACLSDKQQHPTFFRTIPSDHHQAAALARMVKHFGWTWIGTVCSDSDYGNNGMASFLKAAEQEGICVEYSEAYYRTQPRSKLKRVADVIRKSTARVIVAFVAAGDMRFLLEELSQQPPPPMQWIGSEAWVTDPQMLRFDLCIGAVGVAIPRSVIPGFRNFLLDLSPEQALKFPLLTEFWESSFSCSLKQQARSSTGMPECDGTEDLRALQNPYTDTSQLRVTNMVYKATYAIAHALHSIVCDEKQCDKNIKVEPRQVFDKLKRVNFTKNNYSVSFDTNGDPVAIYELVNWQLQGDGSVDFVTVGQYDASQPKGQEFILSRDIIWYDGSEKVPVSVCSESCLAGTRKAVKKGRPVCCYDCINCADGEISNDTDSVDCHKCLPEYWPNNENDKCLPKPVEFLSWDEILGNILAAFSVAGSLVALSITLVFYKNRTSPIVLICVLWLTISPPFPYNNMQHYKEKIILECSLGSAARAEYQKTFNGVYQNRFGTYNSRGWLCPAVYAVNLGTCILQGDPQPPALFEDGDFNIGGSFTIHYYVKTEKHTYTSRPQPPECSGSMDFRELRFARALQFTVQEINNSSDLLPGVTLGYHIYDSCASVPMAIKVALQLANGLDLVFNDTDSCAKYVAVPALVGDSTSTPAISISRLFGPFGIPQVSHYATCACLSDKRQHPTFFRTIPSDNHQAAALARMVKHFGWTWIGAVRSDSDYGNNGMASFLKAAEEEGICVEYSEAYYRTQPRSKLKRVADVIRKSSARVVVAFMGAGDMRFLLEELSQQPPPPMQWIGSEAWVTDPQMLRFNFCIGAVGFAIPRSVIPGLRNFLLNLSPEQALKFPLLTEFWESSFSCSLKRQSVSANGMPECDGTEDLRALQNPYTDTSQLRITNMVYKAAYAIAHALHGIICKEKQCNKNFKVEPRLVFDQLKRVNFTKNNYSVSFDTNGDPVATYELVNWQLQGDGSIDFVTVGQYDASQPKGQEFSLSRAIIWYDGSEKVPASVCSESCSLGTRKAVKKGRPVCCYDCINCAEGEISNETDSLDCHKCLPEYWPNNEKNKCLPKPVEFLSWDEILGIILAAFSVAGDPQLPDLFADGDFIIGGAFTIHYYVKTEKHTYTRRPQPLECTGSMDLRGLRIARALQFTVQEINNSSDLLPGVTLGYHIYDTCASVPMAIKVALQLANGLDLVFNDTDSCAKYAAVPALVGDSASTPAVSISRLLGPLGIPQVSHYATCACLSDKRQHPTFFRTIPSDHHQAAALARMVRHFGWTWIGAVRSDSDYGNNGMASFLKAAEEEGICVEYSEAYYRTQPRSKLKRVADVIRKSSARVVVAFMGAGDIKFLLEELSQQPPPPMQWIGSEAWVSDPQMLRFNFCIGAVGFAIPRSVIPGLRNFLLDLSPEQALKFPLLTEFWESSFSCSLKRQSVSSTGMPECDGTEDMRNLQNPYTDTSQLRITNMVYKATYAIAHAFHDIICNENHCDKNIKVEPRRVFDQLKRVNFTKNNYPVSFDTNGDPVATYELVNWQFQGDGSVDFVTVGQYDASQPKGQEFSLSRAIIWYDGSEKVPVSVCSESCFPGTRKTVKKGRPVCCYDCINCADGEISNDTDSLDCHKCLPEYWSNTEKDKCLPKPVEFLSWDEILGIILAAFSIVGSLVALTITLVFYRNRASPIVKANNSELSFLLLFSLSLCFLCSLTFIGRPTEWSCICILQADPQPPVLFKDGDFVIGGAFTIHYYLKTEKHIYIRRPQPLECTGSMDFRELRFARALQFAIQEINNSSDLLPGITLGYHIYDSCGSVPMAIKVALQLANGLDLIFNDTDSCAKSAAVPALVGESGSTPSISTSRLFGPFGIPQVSHYATCACLSDKRQYPTFFRTIPSDHHQAAALARMVKHFGWTWIGAVRSDSDYGNNGMASFLKAAEEEGICVEYSEAYYRTQPRSKLKRAAEVIRRSTARVIVAFLASGDMRLLLEELSQQPPPPMQWIGSESWVTDPEMLRFNLCIGVVGFAIPRSVIPGLREFLLDLSPERALEFPLLTEFWESSFSCSLKQQSVSSTGIPECDGTEDLRALQNPYTDTSQLRVTNMVYKATYAIAHALHSIVCKGNRCDKSIIVDPRKVFDQLKRVNFTKNNYSVSFDTNGDPVATYELVNWQLKGDGSIDFVTVGQYDASQPKGQDFSLSRDIIWYDGSEKVPVSVCSESCPPGTRKAVQKGRPVCCYDCINCAEGEISNETGQSRIPKNT</sequence>
<reference evidence="14 15" key="1">
    <citation type="submission" date="2018-03" db="EMBL/GenBank/DDBJ databases">
        <title>Draft genome sequence of Rohu Carp (Labeo rohita).</title>
        <authorList>
            <person name="Das P."/>
            <person name="Kushwaha B."/>
            <person name="Joshi C.G."/>
            <person name="Kumar D."/>
            <person name="Nagpure N.S."/>
            <person name="Sahoo L."/>
            <person name="Das S.P."/>
            <person name="Bit A."/>
            <person name="Patnaik S."/>
            <person name="Meher P.K."/>
            <person name="Jayasankar P."/>
            <person name="Koringa P.G."/>
            <person name="Patel N.V."/>
            <person name="Hinsu A.T."/>
            <person name="Kumar R."/>
            <person name="Pandey M."/>
            <person name="Agarwal S."/>
            <person name="Srivastava S."/>
            <person name="Singh M."/>
            <person name="Iquebal M.A."/>
            <person name="Jaiswal S."/>
            <person name="Angadi U.B."/>
            <person name="Kumar N."/>
            <person name="Raza M."/>
            <person name="Shah T.M."/>
            <person name="Rai A."/>
            <person name="Jena J.K."/>
        </authorList>
    </citation>
    <scope>NUCLEOTIDE SEQUENCE [LARGE SCALE GENOMIC DNA]</scope>
    <source>
        <strain evidence="14">DASCIFA01</strain>
        <tissue evidence="14">Testis</tissue>
    </source>
</reference>
<feature type="transmembrane region" description="Helical" evidence="12">
    <location>
        <begin position="2683"/>
        <end position="2699"/>
    </location>
</feature>
<dbReference type="SUPFAM" id="SSF57184">
    <property type="entry name" value="Growth factor receptor domain"/>
    <property type="match status" value="1"/>
</dbReference>
<evidence type="ECO:0000256" key="11">
    <source>
        <dbReference type="ARBA" id="ARBA00023224"/>
    </source>
</evidence>
<feature type="transmembrane region" description="Helical" evidence="12">
    <location>
        <begin position="1121"/>
        <end position="1145"/>
    </location>
</feature>
<keyword evidence="4 12" id="KW-0812">Transmembrane</keyword>
<dbReference type="Gene3D" id="3.40.50.2300">
    <property type="match status" value="20"/>
</dbReference>
<evidence type="ECO:0000256" key="10">
    <source>
        <dbReference type="ARBA" id="ARBA00023180"/>
    </source>
</evidence>
<keyword evidence="8 12" id="KW-0472">Membrane</keyword>
<feature type="domain" description="G-protein coupled receptors family 3 profile" evidence="13">
    <location>
        <begin position="3879"/>
        <end position="3945"/>
    </location>
</feature>
<dbReference type="PROSITE" id="PS50259">
    <property type="entry name" value="G_PROTEIN_RECEP_F3_4"/>
    <property type="match status" value="2"/>
</dbReference>
<evidence type="ECO:0000256" key="9">
    <source>
        <dbReference type="ARBA" id="ARBA00023170"/>
    </source>
</evidence>
<dbReference type="EMBL" id="QBIY01011870">
    <property type="protein sequence ID" value="RXN28348.1"/>
    <property type="molecule type" value="Genomic_DNA"/>
</dbReference>
<dbReference type="GO" id="GO:0005886">
    <property type="term" value="C:plasma membrane"/>
    <property type="evidence" value="ECO:0007669"/>
    <property type="project" value="UniProtKB-SubCell"/>
</dbReference>
<evidence type="ECO:0000256" key="1">
    <source>
        <dbReference type="ARBA" id="ARBA00004651"/>
    </source>
</evidence>
<dbReference type="Gene3D" id="2.10.50.30">
    <property type="entry name" value="GPCR, family 3, nine cysteines domain"/>
    <property type="match status" value="9"/>
</dbReference>
<feature type="transmembrane region" description="Helical" evidence="12">
    <location>
        <begin position="3914"/>
        <end position="3936"/>
    </location>
</feature>
<feature type="domain" description="G-protein coupled receptors family 3 profile" evidence="13">
    <location>
        <begin position="377"/>
        <end position="502"/>
    </location>
</feature>
<dbReference type="InterPro" id="IPR009030">
    <property type="entry name" value="Growth_fac_rcpt_cys_sf"/>
</dbReference>
<evidence type="ECO:0000256" key="12">
    <source>
        <dbReference type="SAM" id="Phobius"/>
    </source>
</evidence>
<dbReference type="InterPro" id="IPR017978">
    <property type="entry name" value="GPCR_3_C"/>
</dbReference>
<feature type="transmembrane region" description="Helical" evidence="12">
    <location>
        <begin position="415"/>
        <end position="435"/>
    </location>
</feature>
<evidence type="ECO:0000256" key="5">
    <source>
        <dbReference type="ARBA" id="ARBA00022729"/>
    </source>
</evidence>
<feature type="transmembrane region" description="Helical" evidence="12">
    <location>
        <begin position="447"/>
        <end position="471"/>
    </location>
</feature>
<keyword evidence="10" id="KW-0325">Glycoprotein</keyword>
<dbReference type="GO" id="GO:0004930">
    <property type="term" value="F:G protein-coupled receptor activity"/>
    <property type="evidence" value="ECO:0007669"/>
    <property type="project" value="UniProtKB-KW"/>
</dbReference>
<comment type="similarity">
    <text evidence="2">Belongs to the G-protein coupled receptor 3 family.</text>
</comment>
<feature type="transmembrane region" description="Helical" evidence="12">
    <location>
        <begin position="3878"/>
        <end position="3902"/>
    </location>
</feature>
<evidence type="ECO:0000256" key="3">
    <source>
        <dbReference type="ARBA" id="ARBA00022475"/>
    </source>
</evidence>
<keyword evidence="3" id="KW-1003">Cell membrane</keyword>
<dbReference type="InterPro" id="IPR000337">
    <property type="entry name" value="GPCR_3"/>
</dbReference>
<comment type="subcellular location">
    <subcellularLocation>
        <location evidence="1">Cell membrane</location>
        <topology evidence="1">Multi-pass membrane protein</topology>
    </subcellularLocation>
</comment>
<dbReference type="STRING" id="84645.A0A498N2E9"/>
<dbReference type="SUPFAM" id="SSF53822">
    <property type="entry name" value="Periplasmic binding protein-like I"/>
    <property type="match status" value="9"/>
</dbReference>
<gene>
    <name evidence="14" type="ORF">ROHU_019359</name>
</gene>
<dbReference type="Pfam" id="PF07562">
    <property type="entry name" value="NCD3G"/>
    <property type="match status" value="9"/>
</dbReference>
<dbReference type="InterPro" id="IPR000068">
    <property type="entry name" value="GPCR_3_Ca_sens_rcpt-rel"/>
</dbReference>
<proteinExistence type="inferred from homology"/>
<keyword evidence="15" id="KW-1185">Reference proteome</keyword>
<evidence type="ECO:0000259" key="13">
    <source>
        <dbReference type="PROSITE" id="PS50259"/>
    </source>
</evidence>
<dbReference type="Proteomes" id="UP000290572">
    <property type="component" value="Unassembled WGS sequence"/>
</dbReference>
<dbReference type="FunFam" id="3.40.50.2300:FF:000016">
    <property type="entry name" value="Taste 1 receptor member 2"/>
    <property type="match status" value="8"/>
</dbReference>
<dbReference type="InterPro" id="IPR028082">
    <property type="entry name" value="Peripla_BP_I"/>
</dbReference>
<keyword evidence="9 14" id="KW-0675">Receptor</keyword>
<dbReference type="InterPro" id="IPR004073">
    <property type="entry name" value="GPCR_3_vmron_rcpt_2"/>
</dbReference>
<name>A0A498N2E9_LABRO</name>
<dbReference type="Pfam" id="PF00003">
    <property type="entry name" value="7tm_3"/>
    <property type="match status" value="2"/>
</dbReference>
<comment type="caution">
    <text evidence="14">The sequence shown here is derived from an EMBL/GenBank/DDBJ whole genome shotgun (WGS) entry which is preliminary data.</text>
</comment>
<keyword evidence="7" id="KW-0297">G-protein coupled receptor</keyword>